<dbReference type="Gene3D" id="3.30.420.10">
    <property type="entry name" value="Ribonuclease H-like superfamily/Ribonuclease H"/>
    <property type="match status" value="1"/>
</dbReference>
<sequence length="314" mass="36098">MSAQLPLLPIISIDSGEAQNLDISIALKKIYYQPISYYRNAKKLYETSIKARYDFTIDEVSDWFEKQAVQYIRYISLADVLYIPYDKVGQITYLFCLNVVDVASRYKASIPIGAYSVKNREGILTSKIIARVLEKIYDDPEIPLVWPKLLITDRGPEFRGDCKKLMRENGVKIQKAKSKPTMGIVERYNRTLREKCSLSQDASDLLLPITERSRAWVKNLPLVVKYINNSITRQIGIFPVEAIEKEEVFAKPSYSCDGPIGFDEEKLSSNVLVHYLLYPGDLEGGRRRAGDLNWSSYIYHIRQSMVQKNQPVLY</sequence>
<accession>A0A2Z6RHP8</accession>
<dbReference type="EMBL" id="BEXD01001949">
    <property type="protein sequence ID" value="GBB96431.1"/>
    <property type="molecule type" value="Genomic_DNA"/>
</dbReference>
<dbReference type="InterPro" id="IPR012337">
    <property type="entry name" value="RNaseH-like_sf"/>
</dbReference>
<dbReference type="GO" id="GO:0003676">
    <property type="term" value="F:nucleic acid binding"/>
    <property type="evidence" value="ECO:0007669"/>
    <property type="project" value="InterPro"/>
</dbReference>
<dbReference type="GO" id="GO:0015074">
    <property type="term" value="P:DNA integration"/>
    <property type="evidence" value="ECO:0007669"/>
    <property type="project" value="InterPro"/>
</dbReference>
<dbReference type="PROSITE" id="PS50994">
    <property type="entry name" value="INTEGRASE"/>
    <property type="match status" value="1"/>
</dbReference>
<reference evidence="2 3" key="1">
    <citation type="submission" date="2017-11" db="EMBL/GenBank/DDBJ databases">
        <title>The genome of Rhizophagus clarus HR1 reveals common genetic basis of auxotrophy among arbuscular mycorrhizal fungi.</title>
        <authorList>
            <person name="Kobayashi Y."/>
        </authorList>
    </citation>
    <scope>NUCLEOTIDE SEQUENCE [LARGE SCALE GENOMIC DNA]</scope>
    <source>
        <strain evidence="2 3">HR1</strain>
    </source>
</reference>
<dbReference type="Proteomes" id="UP000247702">
    <property type="component" value="Unassembled WGS sequence"/>
</dbReference>
<gene>
    <name evidence="2" type="ORF">RclHR1_27520002</name>
</gene>
<dbReference type="InterPro" id="IPR036397">
    <property type="entry name" value="RNaseH_sf"/>
</dbReference>
<comment type="caution">
    <text evidence="2">The sequence shown here is derived from an EMBL/GenBank/DDBJ whole genome shotgun (WGS) entry which is preliminary data.</text>
</comment>
<organism evidence="2 3">
    <name type="scientific">Rhizophagus clarus</name>
    <dbReference type="NCBI Taxonomy" id="94130"/>
    <lineage>
        <taxon>Eukaryota</taxon>
        <taxon>Fungi</taxon>
        <taxon>Fungi incertae sedis</taxon>
        <taxon>Mucoromycota</taxon>
        <taxon>Glomeromycotina</taxon>
        <taxon>Glomeromycetes</taxon>
        <taxon>Glomerales</taxon>
        <taxon>Glomeraceae</taxon>
        <taxon>Rhizophagus</taxon>
    </lineage>
</organism>
<evidence type="ECO:0000313" key="2">
    <source>
        <dbReference type="EMBL" id="GBB96431.1"/>
    </source>
</evidence>
<protein>
    <recommendedName>
        <fullName evidence="1">Integrase catalytic domain-containing protein</fullName>
    </recommendedName>
</protein>
<dbReference type="InterPro" id="IPR001584">
    <property type="entry name" value="Integrase_cat-core"/>
</dbReference>
<evidence type="ECO:0000259" key="1">
    <source>
        <dbReference type="PROSITE" id="PS50994"/>
    </source>
</evidence>
<dbReference type="SUPFAM" id="SSF53098">
    <property type="entry name" value="Ribonuclease H-like"/>
    <property type="match status" value="1"/>
</dbReference>
<dbReference type="AlphaFoldDB" id="A0A2Z6RHP8"/>
<evidence type="ECO:0000313" key="3">
    <source>
        <dbReference type="Proteomes" id="UP000247702"/>
    </source>
</evidence>
<proteinExistence type="predicted"/>
<dbReference type="GO" id="GO:0005634">
    <property type="term" value="C:nucleus"/>
    <property type="evidence" value="ECO:0007669"/>
    <property type="project" value="UniProtKB-ARBA"/>
</dbReference>
<name>A0A2Z6RHP8_9GLOM</name>
<keyword evidence="3" id="KW-1185">Reference proteome</keyword>
<feature type="domain" description="Integrase catalytic" evidence="1">
    <location>
        <begin position="66"/>
        <end position="247"/>
    </location>
</feature>